<reference evidence="1" key="2">
    <citation type="submission" date="2021-01" db="EMBL/GenBank/DDBJ databases">
        <authorList>
            <person name="Schikora-Tamarit M.A."/>
        </authorList>
    </citation>
    <scope>NUCLEOTIDE SEQUENCE</scope>
    <source>
        <strain evidence="1">CBS2887</strain>
    </source>
</reference>
<protein>
    <submittedName>
        <fullName evidence="1">Uncharacterized protein</fullName>
    </submittedName>
</protein>
<dbReference type="EMBL" id="JAEUBG010003710">
    <property type="protein sequence ID" value="KAH3682407.1"/>
    <property type="molecule type" value="Genomic_DNA"/>
</dbReference>
<reference evidence="1" key="1">
    <citation type="journal article" date="2021" name="Open Biol.">
        <title>Shared evolutionary footprints suggest mitochondrial oxidative damage underlies multiple complex I losses in fungi.</title>
        <authorList>
            <person name="Schikora-Tamarit M.A."/>
            <person name="Marcet-Houben M."/>
            <person name="Nosek J."/>
            <person name="Gabaldon T."/>
        </authorList>
    </citation>
    <scope>NUCLEOTIDE SEQUENCE</scope>
    <source>
        <strain evidence="1">CBS2887</strain>
    </source>
</reference>
<feature type="non-terminal residue" evidence="1">
    <location>
        <position position="1"/>
    </location>
</feature>
<dbReference type="Proteomes" id="UP000774326">
    <property type="component" value="Unassembled WGS sequence"/>
</dbReference>
<organism evidence="1 2">
    <name type="scientific">Wickerhamomyces pijperi</name>
    <name type="common">Yeast</name>
    <name type="synonym">Pichia pijperi</name>
    <dbReference type="NCBI Taxonomy" id="599730"/>
    <lineage>
        <taxon>Eukaryota</taxon>
        <taxon>Fungi</taxon>
        <taxon>Dikarya</taxon>
        <taxon>Ascomycota</taxon>
        <taxon>Saccharomycotina</taxon>
        <taxon>Saccharomycetes</taxon>
        <taxon>Phaffomycetales</taxon>
        <taxon>Wickerhamomycetaceae</taxon>
        <taxon>Wickerhamomyces</taxon>
    </lineage>
</organism>
<accession>A0A9P8Q3E6</accession>
<name>A0A9P8Q3E6_WICPI</name>
<keyword evidence="2" id="KW-1185">Reference proteome</keyword>
<evidence type="ECO:0000313" key="2">
    <source>
        <dbReference type="Proteomes" id="UP000774326"/>
    </source>
</evidence>
<proteinExistence type="predicted"/>
<comment type="caution">
    <text evidence="1">The sequence shown here is derived from an EMBL/GenBank/DDBJ whole genome shotgun (WGS) entry which is preliminary data.</text>
</comment>
<evidence type="ECO:0000313" key="1">
    <source>
        <dbReference type="EMBL" id="KAH3682407.1"/>
    </source>
</evidence>
<sequence length="56" mass="6696">EDEFIDINWFVHTILEVRRQRRAHPVLLSADSQNLISQALTRVLNAKLREYEFTEL</sequence>
<gene>
    <name evidence="1" type="ORF">WICPIJ_006632</name>
</gene>
<dbReference type="AlphaFoldDB" id="A0A9P8Q3E6"/>